<accession>A0A7V8FIJ5</accession>
<dbReference type="AlphaFoldDB" id="A0A7V8FIJ5"/>
<dbReference type="EMBL" id="WNDS01000001">
    <property type="protein sequence ID" value="KAF1016790.1"/>
    <property type="molecule type" value="Genomic_DNA"/>
</dbReference>
<gene>
    <name evidence="1" type="ORF">GAK31_00048</name>
</gene>
<reference evidence="2" key="1">
    <citation type="journal article" date="2020" name="MBio">
        <title>Horizontal gene transfer to a defensive symbiont with a reduced genome amongst a multipartite beetle microbiome.</title>
        <authorList>
            <person name="Waterworth S.C."/>
            <person name="Florez L.V."/>
            <person name="Rees E.R."/>
            <person name="Hertweck C."/>
            <person name="Kaltenpoth M."/>
            <person name="Kwan J.C."/>
        </authorList>
    </citation>
    <scope>NUCLEOTIDE SEQUENCE [LARGE SCALE GENOMIC DNA]</scope>
</reference>
<protein>
    <submittedName>
        <fullName evidence="1">Uncharacterized protein</fullName>
    </submittedName>
</protein>
<evidence type="ECO:0000313" key="2">
    <source>
        <dbReference type="Proteomes" id="UP000487117"/>
    </source>
</evidence>
<sequence>MRVLPVPPTGKVKLWVSVSPASEILSFTSGWPSRVSMRTFCRLASQTFCLEKRSATGTLPTQARSTEESTLMVAVGGAAPHCSEVSAPIALATSTCSGRCRLMPSRFSSGPAAGMLPLSTSTISRTCEL</sequence>
<proteinExistence type="predicted"/>
<comment type="caution">
    <text evidence="1">The sequence shown here is derived from an EMBL/GenBank/DDBJ whole genome shotgun (WGS) entry which is preliminary data.</text>
</comment>
<name>A0A7V8FIJ5_STEMA</name>
<organism evidence="1 2">
    <name type="scientific">Stenotrophomonas maltophilia</name>
    <name type="common">Pseudomonas maltophilia</name>
    <name type="synonym">Xanthomonas maltophilia</name>
    <dbReference type="NCBI Taxonomy" id="40324"/>
    <lineage>
        <taxon>Bacteria</taxon>
        <taxon>Pseudomonadati</taxon>
        <taxon>Pseudomonadota</taxon>
        <taxon>Gammaproteobacteria</taxon>
        <taxon>Lysobacterales</taxon>
        <taxon>Lysobacteraceae</taxon>
        <taxon>Stenotrophomonas</taxon>
        <taxon>Stenotrophomonas maltophilia group</taxon>
    </lineage>
</organism>
<dbReference type="Proteomes" id="UP000487117">
    <property type="component" value="Unassembled WGS sequence"/>
</dbReference>
<evidence type="ECO:0000313" key="1">
    <source>
        <dbReference type="EMBL" id="KAF1016790.1"/>
    </source>
</evidence>